<evidence type="ECO:0000313" key="3">
    <source>
        <dbReference type="Proteomes" id="UP001479290"/>
    </source>
</evidence>
<evidence type="ECO:0000256" key="1">
    <source>
        <dbReference type="SAM" id="MobiDB-lite"/>
    </source>
</evidence>
<dbReference type="EMBL" id="JAWDJR010000022">
    <property type="protein sequence ID" value="KAK9954734.1"/>
    <property type="molecule type" value="Genomic_DNA"/>
</dbReference>
<evidence type="ECO:0000313" key="2">
    <source>
        <dbReference type="EMBL" id="KAK9954734.1"/>
    </source>
</evidence>
<protein>
    <submittedName>
        <fullName evidence="2">Uncharacterized protein</fullName>
    </submittedName>
</protein>
<keyword evidence="3" id="KW-1185">Reference proteome</keyword>
<feature type="compositionally biased region" description="Low complexity" evidence="1">
    <location>
        <begin position="15"/>
        <end position="25"/>
    </location>
</feature>
<proteinExistence type="predicted"/>
<reference evidence="2 3" key="1">
    <citation type="submission" date="2024-05" db="EMBL/GenBank/DDBJ databases">
        <title>A high-quality chromosomal-level genome assembly of Topmouth culter (Culter alburnus).</title>
        <authorList>
            <person name="Zhao H."/>
        </authorList>
    </citation>
    <scope>NUCLEOTIDE SEQUENCE [LARGE SCALE GENOMIC DNA]</scope>
    <source>
        <strain evidence="2">CATC2023</strain>
        <tissue evidence="2">Muscle</tissue>
    </source>
</reference>
<comment type="caution">
    <text evidence="2">The sequence shown here is derived from an EMBL/GenBank/DDBJ whole genome shotgun (WGS) entry which is preliminary data.</text>
</comment>
<gene>
    <name evidence="2" type="ORF">ABG768_016780</name>
</gene>
<dbReference type="AlphaFoldDB" id="A0AAW1Z3A2"/>
<organism evidence="2 3">
    <name type="scientific">Culter alburnus</name>
    <name type="common">Topmouth culter</name>
    <dbReference type="NCBI Taxonomy" id="194366"/>
    <lineage>
        <taxon>Eukaryota</taxon>
        <taxon>Metazoa</taxon>
        <taxon>Chordata</taxon>
        <taxon>Craniata</taxon>
        <taxon>Vertebrata</taxon>
        <taxon>Euteleostomi</taxon>
        <taxon>Actinopterygii</taxon>
        <taxon>Neopterygii</taxon>
        <taxon>Teleostei</taxon>
        <taxon>Ostariophysi</taxon>
        <taxon>Cypriniformes</taxon>
        <taxon>Xenocyprididae</taxon>
        <taxon>Xenocypridinae</taxon>
        <taxon>Culter</taxon>
    </lineage>
</organism>
<feature type="region of interest" description="Disordered" evidence="1">
    <location>
        <begin position="1"/>
        <end position="36"/>
    </location>
</feature>
<name>A0AAW1Z3A2_CULAL</name>
<accession>A0AAW1Z3A2</accession>
<sequence>MEESKTNRVTPPTTPTKATPSQSTSAEQPMGLSSPELIKELKQPHTLKHVPMKTGVTTVVYGQGQQRLEKKNQSKMHPNSIHG</sequence>
<dbReference type="Proteomes" id="UP001479290">
    <property type="component" value="Unassembled WGS sequence"/>
</dbReference>